<dbReference type="PANTHER" id="PTHR24012">
    <property type="entry name" value="RNA BINDING PROTEIN"/>
    <property type="match status" value="1"/>
</dbReference>
<dbReference type="Gene3D" id="3.30.70.330">
    <property type="match status" value="3"/>
</dbReference>
<gene>
    <name evidence="8" type="primary">RvY_09175-1</name>
    <name evidence="8" type="synonym">RvY_09175.1</name>
    <name evidence="8" type="ORF">RvY_09175</name>
</gene>
<dbReference type="InterPro" id="IPR012677">
    <property type="entry name" value="Nucleotide-bd_a/b_plait_sf"/>
</dbReference>
<evidence type="ECO:0000313" key="9">
    <source>
        <dbReference type="Proteomes" id="UP000186922"/>
    </source>
</evidence>
<evidence type="ECO:0000256" key="3">
    <source>
        <dbReference type="ARBA" id="ARBA00037469"/>
    </source>
</evidence>
<dbReference type="EMBL" id="BDGG01000004">
    <property type="protein sequence ID" value="GAU97961.1"/>
    <property type="molecule type" value="Genomic_DNA"/>
</dbReference>
<feature type="domain" description="RRM" evidence="7">
    <location>
        <begin position="120"/>
        <end position="200"/>
    </location>
</feature>
<keyword evidence="1" id="KW-0677">Repeat</keyword>
<dbReference type="AlphaFoldDB" id="A0A1D1V8D7"/>
<dbReference type="InterPro" id="IPR035979">
    <property type="entry name" value="RBD_domain_sf"/>
</dbReference>
<reference evidence="8 9" key="1">
    <citation type="journal article" date="2016" name="Nat. Commun.">
        <title>Extremotolerant tardigrade genome and improved radiotolerance of human cultured cells by tardigrade-unique protein.</title>
        <authorList>
            <person name="Hashimoto T."/>
            <person name="Horikawa D.D."/>
            <person name="Saito Y."/>
            <person name="Kuwahara H."/>
            <person name="Kozuka-Hata H."/>
            <person name="Shin-I T."/>
            <person name="Minakuchi Y."/>
            <person name="Ohishi K."/>
            <person name="Motoyama A."/>
            <person name="Aizu T."/>
            <person name="Enomoto A."/>
            <person name="Kondo K."/>
            <person name="Tanaka S."/>
            <person name="Hara Y."/>
            <person name="Koshikawa S."/>
            <person name="Sagara H."/>
            <person name="Miura T."/>
            <person name="Yokobori S."/>
            <person name="Miyagawa K."/>
            <person name="Suzuki Y."/>
            <person name="Kubo T."/>
            <person name="Oyama M."/>
            <person name="Kohara Y."/>
            <person name="Fujiyama A."/>
            <person name="Arakawa K."/>
            <person name="Katayama T."/>
            <person name="Toyoda A."/>
            <person name="Kunieda T."/>
        </authorList>
    </citation>
    <scope>NUCLEOTIDE SEQUENCE [LARGE SCALE GENOMIC DNA]</scope>
    <source>
        <strain evidence="8 9">YOKOZUNA-1</strain>
    </source>
</reference>
<comment type="caution">
    <text evidence="8">The sequence shown here is derived from an EMBL/GenBank/DDBJ whole genome shotgun (WGS) entry which is preliminary data.</text>
</comment>
<dbReference type="FunFam" id="3.30.70.330:FF:000383">
    <property type="entry name" value="Sex lethal, isoform D"/>
    <property type="match status" value="1"/>
</dbReference>
<dbReference type="GO" id="GO:1990904">
    <property type="term" value="C:ribonucleoprotein complex"/>
    <property type="evidence" value="ECO:0007669"/>
    <property type="project" value="InterPro"/>
</dbReference>
<feature type="domain" description="RRM" evidence="7">
    <location>
        <begin position="404"/>
        <end position="482"/>
    </location>
</feature>
<dbReference type="OrthoDB" id="410044at2759"/>
<proteinExistence type="predicted"/>
<dbReference type="InterPro" id="IPR000504">
    <property type="entry name" value="RRM_dom"/>
</dbReference>
<dbReference type="SMART" id="SM00360">
    <property type="entry name" value="RRM"/>
    <property type="match status" value="3"/>
</dbReference>
<dbReference type="GO" id="GO:0003729">
    <property type="term" value="F:mRNA binding"/>
    <property type="evidence" value="ECO:0007669"/>
    <property type="project" value="UniProtKB-ARBA"/>
</dbReference>
<keyword evidence="9" id="KW-1185">Reference proteome</keyword>
<feature type="domain" description="RRM" evidence="7">
    <location>
        <begin position="33"/>
        <end position="114"/>
    </location>
</feature>
<sequence length="489" mass="52183">MGMVVNGGHEQPAKEEGHGGTEQNGKAPDQDHIKMFVGQIPRNFSEDDVRQIFEEFGDIYAINILKDKLTGAGKGCCFVTFYKRKSALDAQNALHNIRTLPGMHNPIQMKPADTENRTERKLFCGMISRSATEDDIRRMFAPYGPIEECTILRDSSGSSRGCCFVTLSSRSSALNAIRVLHHSMTSEGCTSPLVVKMADTTKDKDSKRQALPMGSAALGLAGLGQLGQLGFGNLLQSTGTFNLATLLAAQQAGLAGFNLSGLSQLASSGLNSGLLNISGGNAHNGGLSNGASSLSNFTTTNSGNGLYGSNSNLGTLSFHEALQSQQQQQMVQRLLEGSSGQNAMASAFYGSPLSSLSNNSYSGAMPSSPYDSRNLAQLSLLQALSTSGNSVSPVNKQSEGPEGCNLFIYHLPAEYTDSELIQLFASFGNLISAKVFIDKQTGLSKCFGFVSYSQPASAQQAISAMNGFQIGMKRLKVQLKRNRESSRPY</sequence>
<name>A0A1D1V8D7_RAMVA</name>
<accession>A0A1D1V8D7</accession>
<evidence type="ECO:0000256" key="1">
    <source>
        <dbReference type="ARBA" id="ARBA00022737"/>
    </source>
</evidence>
<evidence type="ECO:0000313" key="8">
    <source>
        <dbReference type="EMBL" id="GAU97961.1"/>
    </source>
</evidence>
<evidence type="ECO:0000259" key="7">
    <source>
        <dbReference type="PROSITE" id="PS50102"/>
    </source>
</evidence>
<dbReference type="Pfam" id="PF00076">
    <property type="entry name" value="RRM_1"/>
    <property type="match status" value="3"/>
</dbReference>
<dbReference type="FunFam" id="3.30.70.330:FF:000013">
    <property type="entry name" value="CUGBP Elav-like family member 1 isoform 2"/>
    <property type="match status" value="1"/>
</dbReference>
<evidence type="ECO:0000256" key="5">
    <source>
        <dbReference type="PROSITE-ProRule" id="PRU00176"/>
    </source>
</evidence>
<organism evidence="8 9">
    <name type="scientific">Ramazzottius varieornatus</name>
    <name type="common">Water bear</name>
    <name type="synonym">Tardigrade</name>
    <dbReference type="NCBI Taxonomy" id="947166"/>
    <lineage>
        <taxon>Eukaryota</taxon>
        <taxon>Metazoa</taxon>
        <taxon>Ecdysozoa</taxon>
        <taxon>Tardigrada</taxon>
        <taxon>Eutardigrada</taxon>
        <taxon>Parachela</taxon>
        <taxon>Hypsibioidea</taxon>
        <taxon>Ramazzottiidae</taxon>
        <taxon>Ramazzottius</taxon>
    </lineage>
</organism>
<dbReference type="Proteomes" id="UP000186922">
    <property type="component" value="Unassembled WGS sequence"/>
</dbReference>
<dbReference type="SUPFAM" id="SSF54928">
    <property type="entry name" value="RNA-binding domain, RBD"/>
    <property type="match status" value="2"/>
</dbReference>
<comment type="function">
    <text evidence="3">Has a role in the perception of gravity.</text>
</comment>
<evidence type="ECO:0000256" key="2">
    <source>
        <dbReference type="ARBA" id="ARBA00022884"/>
    </source>
</evidence>
<dbReference type="GO" id="GO:0010629">
    <property type="term" value="P:negative regulation of gene expression"/>
    <property type="evidence" value="ECO:0007669"/>
    <property type="project" value="UniProtKB-ARBA"/>
</dbReference>
<dbReference type="STRING" id="947166.A0A1D1V8D7"/>
<keyword evidence="2 5" id="KW-0694">RNA-binding</keyword>
<evidence type="ECO:0000256" key="6">
    <source>
        <dbReference type="SAM" id="MobiDB-lite"/>
    </source>
</evidence>
<dbReference type="InterPro" id="IPR002343">
    <property type="entry name" value="Hud_Sxl_RNA"/>
</dbReference>
<dbReference type="FunFam" id="3.30.70.330:FF:000198">
    <property type="entry name" value="CUGBP Elav-like family member 6 isoform X3"/>
    <property type="match status" value="1"/>
</dbReference>
<protein>
    <recommendedName>
        <fullName evidence="4">Protein alan shepard</fullName>
    </recommendedName>
</protein>
<evidence type="ECO:0000256" key="4">
    <source>
        <dbReference type="ARBA" id="ARBA00039536"/>
    </source>
</evidence>
<dbReference type="GO" id="GO:0005737">
    <property type="term" value="C:cytoplasm"/>
    <property type="evidence" value="ECO:0007669"/>
    <property type="project" value="UniProtKB-ARBA"/>
</dbReference>
<dbReference type="GO" id="GO:0009967">
    <property type="term" value="P:positive regulation of signal transduction"/>
    <property type="evidence" value="ECO:0007669"/>
    <property type="project" value="UniProtKB-ARBA"/>
</dbReference>
<feature type="region of interest" description="Disordered" evidence="6">
    <location>
        <begin position="1"/>
        <end position="29"/>
    </location>
</feature>
<dbReference type="PRINTS" id="PR00961">
    <property type="entry name" value="HUDSXLRNA"/>
</dbReference>
<dbReference type="PROSITE" id="PS50102">
    <property type="entry name" value="RRM"/>
    <property type="match status" value="3"/>
</dbReference>